<organism evidence="2 3">
    <name type="scientific">Aquisalibacillus elongatus</name>
    <dbReference type="NCBI Taxonomy" id="485577"/>
    <lineage>
        <taxon>Bacteria</taxon>
        <taxon>Bacillati</taxon>
        <taxon>Bacillota</taxon>
        <taxon>Bacilli</taxon>
        <taxon>Bacillales</taxon>
        <taxon>Bacillaceae</taxon>
        <taxon>Aquisalibacillus</taxon>
    </lineage>
</organism>
<dbReference type="InterPro" id="IPR000600">
    <property type="entry name" value="ROK"/>
</dbReference>
<dbReference type="Proteomes" id="UP000276443">
    <property type="component" value="Unassembled WGS sequence"/>
</dbReference>
<dbReference type="GO" id="GO:0016301">
    <property type="term" value="F:kinase activity"/>
    <property type="evidence" value="ECO:0007669"/>
    <property type="project" value="UniProtKB-KW"/>
</dbReference>
<dbReference type="SUPFAM" id="SSF53067">
    <property type="entry name" value="Actin-like ATPase domain"/>
    <property type="match status" value="1"/>
</dbReference>
<comment type="caution">
    <text evidence="2">The sequence shown here is derived from an EMBL/GenBank/DDBJ whole genome shotgun (WGS) entry which is preliminary data.</text>
</comment>
<accession>A0A3N5C4B2</accession>
<name>A0A3N5C4B2_9BACI</name>
<dbReference type="AlphaFoldDB" id="A0A3N5C4B2"/>
<proteinExistence type="inferred from homology"/>
<gene>
    <name evidence="2" type="ORF">EDC24_1489</name>
</gene>
<dbReference type="RefSeq" id="WP_170158504.1">
    <property type="nucleotide sequence ID" value="NZ_RKRF01000008.1"/>
</dbReference>
<dbReference type="PANTHER" id="PTHR18964">
    <property type="entry name" value="ROK (REPRESSOR, ORF, KINASE) FAMILY"/>
    <property type="match status" value="1"/>
</dbReference>
<reference evidence="2 3" key="1">
    <citation type="submission" date="2018-11" db="EMBL/GenBank/DDBJ databases">
        <title>Genomic Encyclopedia of Type Strains, Phase IV (KMG-IV): sequencing the most valuable type-strain genomes for metagenomic binning, comparative biology and taxonomic classification.</title>
        <authorList>
            <person name="Goeker M."/>
        </authorList>
    </citation>
    <scope>NUCLEOTIDE SEQUENCE [LARGE SCALE GENOMIC DNA]</scope>
    <source>
        <strain evidence="2 3">DSM 18090</strain>
    </source>
</reference>
<dbReference type="PANTHER" id="PTHR18964:SF149">
    <property type="entry name" value="BIFUNCTIONAL UDP-N-ACETYLGLUCOSAMINE 2-EPIMERASE_N-ACETYLMANNOSAMINE KINASE"/>
    <property type="match status" value="1"/>
</dbReference>
<dbReference type="CDD" id="cd24068">
    <property type="entry name" value="ASKHA_NBD_ROK_FnNanK-like"/>
    <property type="match status" value="1"/>
</dbReference>
<keyword evidence="3" id="KW-1185">Reference proteome</keyword>
<dbReference type="Gene3D" id="3.30.420.40">
    <property type="match status" value="2"/>
</dbReference>
<dbReference type="InterPro" id="IPR043129">
    <property type="entry name" value="ATPase_NBD"/>
</dbReference>
<evidence type="ECO:0000256" key="1">
    <source>
        <dbReference type="ARBA" id="ARBA00006479"/>
    </source>
</evidence>
<sequence>MKTVGIDIGGTKILGVVLNEHGQVLEQKEIPTSIEAGKESILNSLVELTEQLMLDQTVQGIGIGSAGRIDVDEGSVYYATPNLPDWTGVNLKKRIEETFQLPVTVDNDVNVASISEKWIGAAQDLESFVLITIGTGIAASVWVKGELLHGQHWSSGEIGHMILYPNGILCNCGQKGCLEQYVSGSALHKLYNSQSMKQVQNGREFFEQLDEGDLQAQAVLDQFVEDFSVALINLSHTFDPEAFIIGGGLIKTKDYWWHRLIEQFEQNSSSSFKTINLRETRLGTMSSAVGAAKMVMSNI</sequence>
<dbReference type="Pfam" id="PF00480">
    <property type="entry name" value="ROK"/>
    <property type="match status" value="1"/>
</dbReference>
<keyword evidence="2" id="KW-0808">Transferase</keyword>
<evidence type="ECO:0000313" key="3">
    <source>
        <dbReference type="Proteomes" id="UP000276443"/>
    </source>
</evidence>
<evidence type="ECO:0000313" key="2">
    <source>
        <dbReference type="EMBL" id="RPF54292.1"/>
    </source>
</evidence>
<comment type="similarity">
    <text evidence="1">Belongs to the ROK (NagC/XylR) family.</text>
</comment>
<protein>
    <submittedName>
        <fullName evidence="2">Glucokinase</fullName>
    </submittedName>
</protein>
<dbReference type="EMBL" id="RKRF01000008">
    <property type="protein sequence ID" value="RPF54292.1"/>
    <property type="molecule type" value="Genomic_DNA"/>
</dbReference>
<keyword evidence="2" id="KW-0418">Kinase</keyword>